<organism evidence="1 2">
    <name type="scientific">Plectus sambesii</name>
    <dbReference type="NCBI Taxonomy" id="2011161"/>
    <lineage>
        <taxon>Eukaryota</taxon>
        <taxon>Metazoa</taxon>
        <taxon>Ecdysozoa</taxon>
        <taxon>Nematoda</taxon>
        <taxon>Chromadorea</taxon>
        <taxon>Plectida</taxon>
        <taxon>Plectina</taxon>
        <taxon>Plectoidea</taxon>
        <taxon>Plectidae</taxon>
        <taxon>Plectus</taxon>
    </lineage>
</organism>
<dbReference type="SUPFAM" id="SSF101152">
    <property type="entry name" value="Mob1/phocein"/>
    <property type="match status" value="1"/>
</dbReference>
<dbReference type="InterPro" id="IPR005301">
    <property type="entry name" value="MOB_kinase_act_fam"/>
</dbReference>
<reference evidence="2" key="1">
    <citation type="submission" date="2022-11" db="UniProtKB">
        <authorList>
            <consortium name="WormBaseParasite"/>
        </authorList>
    </citation>
    <scope>IDENTIFICATION</scope>
</reference>
<protein>
    <submittedName>
        <fullName evidence="2">Uncharacterized protein</fullName>
    </submittedName>
</protein>
<dbReference type="Proteomes" id="UP000887566">
    <property type="component" value="Unplaced"/>
</dbReference>
<evidence type="ECO:0000313" key="1">
    <source>
        <dbReference type="Proteomes" id="UP000887566"/>
    </source>
</evidence>
<dbReference type="AlphaFoldDB" id="A0A914UIP9"/>
<evidence type="ECO:0000313" key="2">
    <source>
        <dbReference type="WBParaSite" id="PSAMB.scaffold1034size36900.g10511.t1"/>
    </source>
</evidence>
<dbReference type="InterPro" id="IPR036703">
    <property type="entry name" value="MOB_kinase_act_sf"/>
</dbReference>
<dbReference type="Gene3D" id="1.20.140.30">
    <property type="entry name" value="MOB kinase activator"/>
    <property type="match status" value="1"/>
</dbReference>
<dbReference type="Pfam" id="PF03637">
    <property type="entry name" value="Mob1_phocein"/>
    <property type="match status" value="1"/>
</dbReference>
<sequence>MVIEVVDLKTSFFCRPTRNQATFKPKKRLKQPKQVELLKHASATLGSGNLKDAVVLPPGEDRNEWIAVNSAYYSPTCIVAWIKGRVFT</sequence>
<accession>A0A914UIP9</accession>
<proteinExistence type="predicted"/>
<dbReference type="WBParaSite" id="PSAMB.scaffold1034size36900.g10511.t1">
    <property type="protein sequence ID" value="PSAMB.scaffold1034size36900.g10511.t1"/>
    <property type="gene ID" value="PSAMB.scaffold1034size36900.g10511"/>
</dbReference>
<keyword evidence="1" id="KW-1185">Reference proteome</keyword>
<name>A0A914UIP9_9BILA</name>